<dbReference type="Gramene" id="Mp7g14720.1">
    <property type="protein sequence ID" value="Mp7g14720.1.cds1"/>
    <property type="gene ID" value="Mp7g14720"/>
</dbReference>
<reference evidence="2" key="1">
    <citation type="journal article" date="2017" name="Cell">
        <title>Insights into land plant evolution garnered from the Marchantia polymorpha genome.</title>
        <authorList>
            <person name="Bowman J.L."/>
            <person name="Kohchi T."/>
            <person name="Yamato K.T."/>
            <person name="Jenkins J."/>
            <person name="Shu S."/>
            <person name="Ishizaki K."/>
            <person name="Yamaoka S."/>
            <person name="Nishihama R."/>
            <person name="Nakamura Y."/>
            <person name="Berger F."/>
            <person name="Adam C."/>
            <person name="Aki S.S."/>
            <person name="Althoff F."/>
            <person name="Araki T."/>
            <person name="Arteaga-Vazquez M.A."/>
            <person name="Balasubrmanian S."/>
            <person name="Barry K."/>
            <person name="Bauer D."/>
            <person name="Boehm C.R."/>
            <person name="Briginshaw L."/>
            <person name="Caballero-Perez J."/>
            <person name="Catarino B."/>
            <person name="Chen F."/>
            <person name="Chiyoda S."/>
            <person name="Chovatia M."/>
            <person name="Davies K.M."/>
            <person name="Delmans M."/>
            <person name="Demura T."/>
            <person name="Dierschke T."/>
            <person name="Dolan L."/>
            <person name="Dorantes-Acosta A.E."/>
            <person name="Eklund D.M."/>
            <person name="Florent S.N."/>
            <person name="Flores-Sandoval E."/>
            <person name="Fujiyama A."/>
            <person name="Fukuzawa H."/>
            <person name="Galik B."/>
            <person name="Grimanelli D."/>
            <person name="Grimwood J."/>
            <person name="Grossniklaus U."/>
            <person name="Hamada T."/>
            <person name="Haseloff J."/>
            <person name="Hetherington A.J."/>
            <person name="Higo A."/>
            <person name="Hirakawa Y."/>
            <person name="Hundley H.N."/>
            <person name="Ikeda Y."/>
            <person name="Inoue K."/>
            <person name="Inoue S.I."/>
            <person name="Ishida S."/>
            <person name="Jia Q."/>
            <person name="Kakita M."/>
            <person name="Kanazawa T."/>
            <person name="Kawai Y."/>
            <person name="Kawashima T."/>
            <person name="Kennedy M."/>
            <person name="Kinose K."/>
            <person name="Kinoshita T."/>
            <person name="Kohara Y."/>
            <person name="Koide E."/>
            <person name="Komatsu K."/>
            <person name="Kopischke S."/>
            <person name="Kubo M."/>
            <person name="Kyozuka J."/>
            <person name="Lagercrantz U."/>
            <person name="Lin S.S."/>
            <person name="Lindquist E."/>
            <person name="Lipzen A.M."/>
            <person name="Lu C.W."/>
            <person name="De Luna E."/>
            <person name="Martienssen R.A."/>
            <person name="Minamino N."/>
            <person name="Mizutani M."/>
            <person name="Mizutani M."/>
            <person name="Mochizuki N."/>
            <person name="Monte I."/>
            <person name="Mosher R."/>
            <person name="Nagasaki H."/>
            <person name="Nakagami H."/>
            <person name="Naramoto S."/>
            <person name="Nishitani K."/>
            <person name="Ohtani M."/>
            <person name="Okamoto T."/>
            <person name="Okumura M."/>
            <person name="Phillips J."/>
            <person name="Pollak B."/>
            <person name="Reinders A."/>
            <person name="Rovekamp M."/>
            <person name="Sano R."/>
            <person name="Sawa S."/>
            <person name="Schmid M.W."/>
            <person name="Shirakawa M."/>
            <person name="Solano R."/>
            <person name="Spunde A."/>
            <person name="Suetsugu N."/>
            <person name="Sugano S."/>
            <person name="Sugiyama A."/>
            <person name="Sun R."/>
            <person name="Suzuki Y."/>
            <person name="Takenaka M."/>
            <person name="Takezawa D."/>
            <person name="Tomogane H."/>
            <person name="Tsuzuki M."/>
            <person name="Ueda T."/>
            <person name="Umeda M."/>
            <person name="Ward J.M."/>
            <person name="Watanabe Y."/>
            <person name="Yazaki K."/>
            <person name="Yokoyama R."/>
            <person name="Yoshitake Y."/>
            <person name="Yotsui I."/>
            <person name="Zachgo S."/>
            <person name="Schmutz J."/>
        </authorList>
    </citation>
    <scope>NUCLEOTIDE SEQUENCE [LARGE SCALE GENOMIC DNA]</scope>
    <source>
        <strain evidence="2">Tak-1</strain>
    </source>
</reference>
<evidence type="ECO:0000313" key="2">
    <source>
        <dbReference type="Proteomes" id="UP000244005"/>
    </source>
</evidence>
<sequence length="121" mass="13381">MPAGAGVFCWRFNFVEWVSVPGLSLHPPLLLLLQLFPPRARARERERKDEIFEHSRSVLARGAGLGLGWRGREGGREGGNSFITSSERQWQADRPSFLARSLAACREEQGRAGGGRGRGAH</sequence>
<dbReference type="Proteomes" id="UP000244005">
    <property type="component" value="Unassembled WGS sequence"/>
</dbReference>
<name>A0A2R6XLV8_MARPO</name>
<dbReference type="EMBL" id="KZ772681">
    <property type="protein sequence ID" value="PTQ47069.1"/>
    <property type="molecule type" value="Genomic_DNA"/>
</dbReference>
<dbReference type="AlphaFoldDB" id="A0A2R6XLV8"/>
<proteinExistence type="predicted"/>
<accession>A0A2R6XLV8</accession>
<evidence type="ECO:0000313" key="1">
    <source>
        <dbReference type="EMBL" id="PTQ47069.1"/>
    </source>
</evidence>
<keyword evidence="2" id="KW-1185">Reference proteome</keyword>
<protein>
    <submittedName>
        <fullName evidence="1">Uncharacterized protein</fullName>
    </submittedName>
</protein>
<gene>
    <name evidence="1" type="ORF">MARPO_0009s0157</name>
</gene>
<organism evidence="1 2">
    <name type="scientific">Marchantia polymorpha</name>
    <name type="common">Common liverwort</name>
    <name type="synonym">Marchantia aquatica</name>
    <dbReference type="NCBI Taxonomy" id="3197"/>
    <lineage>
        <taxon>Eukaryota</taxon>
        <taxon>Viridiplantae</taxon>
        <taxon>Streptophyta</taxon>
        <taxon>Embryophyta</taxon>
        <taxon>Marchantiophyta</taxon>
        <taxon>Marchantiopsida</taxon>
        <taxon>Marchantiidae</taxon>
        <taxon>Marchantiales</taxon>
        <taxon>Marchantiaceae</taxon>
        <taxon>Marchantia</taxon>
    </lineage>
</organism>